<evidence type="ECO:0008006" key="4">
    <source>
        <dbReference type="Google" id="ProtNLM"/>
    </source>
</evidence>
<feature type="chain" id="PRO_5008597387" description="Secreted protein" evidence="1">
    <location>
        <begin position="22"/>
        <end position="73"/>
    </location>
</feature>
<reference evidence="2 3" key="1">
    <citation type="submission" date="2016-06" db="EMBL/GenBank/DDBJ databases">
        <title>Comparative genomics of the ectomycorrhizal sister species Rhizopogon vinicolor and Rhizopogon vesiculosus (Basidiomycota: Boletales) reveals a divergence of the mating type B locus.</title>
        <authorList>
            <consortium name="DOE Joint Genome Institute"/>
            <person name="Mujic A.B."/>
            <person name="Kuo A."/>
            <person name="Tritt A."/>
            <person name="Lipzen A."/>
            <person name="Chen C."/>
            <person name="Johnson J."/>
            <person name="Sharma A."/>
            <person name="Barry K."/>
            <person name="Grigoriev I.V."/>
            <person name="Spatafora J.W."/>
        </authorList>
    </citation>
    <scope>NUCLEOTIDE SEQUENCE [LARGE SCALE GENOMIC DNA]</scope>
    <source>
        <strain evidence="2 3">AM-OR11-026</strain>
    </source>
</reference>
<evidence type="ECO:0000313" key="2">
    <source>
        <dbReference type="EMBL" id="OAX33232.1"/>
    </source>
</evidence>
<sequence>MPLHQSLRHILLQLLCSSASAPYSDLLPRRFTANEPRQLGDSLSSTVCGMQSCLSVGYCLCLCTNIRQALIQW</sequence>
<dbReference type="InParanoid" id="A0A1B7MKW7"/>
<feature type="signal peptide" evidence="1">
    <location>
        <begin position="1"/>
        <end position="21"/>
    </location>
</feature>
<organism evidence="2 3">
    <name type="scientific">Rhizopogon vinicolor AM-OR11-026</name>
    <dbReference type="NCBI Taxonomy" id="1314800"/>
    <lineage>
        <taxon>Eukaryota</taxon>
        <taxon>Fungi</taxon>
        <taxon>Dikarya</taxon>
        <taxon>Basidiomycota</taxon>
        <taxon>Agaricomycotina</taxon>
        <taxon>Agaricomycetes</taxon>
        <taxon>Agaricomycetidae</taxon>
        <taxon>Boletales</taxon>
        <taxon>Suillineae</taxon>
        <taxon>Rhizopogonaceae</taxon>
        <taxon>Rhizopogon</taxon>
    </lineage>
</organism>
<dbReference type="AlphaFoldDB" id="A0A1B7MKW7"/>
<dbReference type="Proteomes" id="UP000092154">
    <property type="component" value="Unassembled WGS sequence"/>
</dbReference>
<evidence type="ECO:0000313" key="3">
    <source>
        <dbReference type="Proteomes" id="UP000092154"/>
    </source>
</evidence>
<keyword evidence="1" id="KW-0732">Signal</keyword>
<dbReference type="EMBL" id="KV448808">
    <property type="protein sequence ID" value="OAX33232.1"/>
    <property type="molecule type" value="Genomic_DNA"/>
</dbReference>
<name>A0A1B7MKW7_9AGAM</name>
<accession>A0A1B7MKW7</accession>
<keyword evidence="3" id="KW-1185">Reference proteome</keyword>
<protein>
    <recommendedName>
        <fullName evidence="4">Secreted protein</fullName>
    </recommendedName>
</protein>
<proteinExistence type="predicted"/>
<evidence type="ECO:0000256" key="1">
    <source>
        <dbReference type="SAM" id="SignalP"/>
    </source>
</evidence>
<gene>
    <name evidence="2" type="ORF">K503DRAFT_537680</name>
</gene>